<sequence length="71" mass="8085">MSSITCWGRVEKLLVAGEQEIKQTKLIFFPSSSAMTYVNRPLGVDQRRFANVAHIRVFSCSSQFIIHLEVI</sequence>
<dbReference type="EMBL" id="NMUH01000502">
    <property type="protein sequence ID" value="MQL80335.1"/>
    <property type="molecule type" value="Genomic_DNA"/>
</dbReference>
<name>A0A843UA33_COLES</name>
<accession>A0A843UA33</accession>
<proteinExistence type="predicted"/>
<dbReference type="Proteomes" id="UP000652761">
    <property type="component" value="Unassembled WGS sequence"/>
</dbReference>
<dbReference type="AlphaFoldDB" id="A0A843UA33"/>
<evidence type="ECO:0000313" key="1">
    <source>
        <dbReference type="EMBL" id="MQL80335.1"/>
    </source>
</evidence>
<organism evidence="1 2">
    <name type="scientific">Colocasia esculenta</name>
    <name type="common">Wild taro</name>
    <name type="synonym">Arum esculentum</name>
    <dbReference type="NCBI Taxonomy" id="4460"/>
    <lineage>
        <taxon>Eukaryota</taxon>
        <taxon>Viridiplantae</taxon>
        <taxon>Streptophyta</taxon>
        <taxon>Embryophyta</taxon>
        <taxon>Tracheophyta</taxon>
        <taxon>Spermatophyta</taxon>
        <taxon>Magnoliopsida</taxon>
        <taxon>Liliopsida</taxon>
        <taxon>Araceae</taxon>
        <taxon>Aroideae</taxon>
        <taxon>Colocasieae</taxon>
        <taxon>Colocasia</taxon>
    </lineage>
</organism>
<protein>
    <submittedName>
        <fullName evidence="1">Uncharacterized protein</fullName>
    </submittedName>
</protein>
<gene>
    <name evidence="1" type="ORF">Taro_012797</name>
</gene>
<reference evidence="1" key="1">
    <citation type="submission" date="2017-07" db="EMBL/GenBank/DDBJ databases">
        <title>Taro Niue Genome Assembly and Annotation.</title>
        <authorList>
            <person name="Atibalentja N."/>
            <person name="Keating K."/>
            <person name="Fields C.J."/>
        </authorList>
    </citation>
    <scope>NUCLEOTIDE SEQUENCE</scope>
    <source>
        <strain evidence="1">Niue_2</strain>
        <tissue evidence="1">Leaf</tissue>
    </source>
</reference>
<evidence type="ECO:0000313" key="2">
    <source>
        <dbReference type="Proteomes" id="UP000652761"/>
    </source>
</evidence>
<keyword evidence="2" id="KW-1185">Reference proteome</keyword>
<comment type="caution">
    <text evidence="1">The sequence shown here is derived from an EMBL/GenBank/DDBJ whole genome shotgun (WGS) entry which is preliminary data.</text>
</comment>